<protein>
    <recommendedName>
        <fullName evidence="4">RNase III domain-containing protein</fullName>
    </recommendedName>
</protein>
<dbReference type="GeneID" id="95982530"/>
<evidence type="ECO:0000313" key="2">
    <source>
        <dbReference type="EMBL" id="KAL1413705.1"/>
    </source>
</evidence>
<name>A0ABR3QGB8_9TREE</name>
<feature type="region of interest" description="Disordered" evidence="1">
    <location>
        <begin position="1"/>
        <end position="27"/>
    </location>
</feature>
<evidence type="ECO:0000256" key="1">
    <source>
        <dbReference type="SAM" id="MobiDB-lite"/>
    </source>
</evidence>
<proteinExistence type="predicted"/>
<comment type="caution">
    <text evidence="2">The sequence shown here is derived from an EMBL/GenBank/DDBJ whole genome shotgun (WGS) entry which is preliminary data.</text>
</comment>
<dbReference type="RefSeq" id="XP_069213649.1">
    <property type="nucleotide sequence ID" value="XM_069350105.1"/>
</dbReference>
<dbReference type="Proteomes" id="UP001565368">
    <property type="component" value="Unassembled WGS sequence"/>
</dbReference>
<dbReference type="EMBL" id="JBBXJM010000001">
    <property type="protein sequence ID" value="KAL1413705.1"/>
    <property type="molecule type" value="Genomic_DNA"/>
</dbReference>
<accession>A0ABR3QGB8</accession>
<reference evidence="2 3" key="1">
    <citation type="submission" date="2023-08" db="EMBL/GenBank/DDBJ databases">
        <title>Annotated Genome Sequence of Vanrija albida AlHP1.</title>
        <authorList>
            <person name="Herzog R."/>
        </authorList>
    </citation>
    <scope>NUCLEOTIDE SEQUENCE [LARGE SCALE GENOMIC DNA]</scope>
    <source>
        <strain evidence="2 3">AlHP1</strain>
    </source>
</reference>
<gene>
    <name evidence="2" type="ORF">Q8F55_001487</name>
</gene>
<keyword evidence="3" id="KW-1185">Reference proteome</keyword>
<sequence>MVPGATSALVLEDTDNPMTSAPLQSDPFAIREEPASVSYTAYWPMVRGANGERSLFVATVPRSLSLSHTVTPAVDKYGVPRPSAALMELVKSLNLALQSWANVLALSDYDRTPKFQLRREMAEELASKILYAKTSLHQLEYTLKALAIVPRTGPESRRAFLRAVAIATCGHSGKRTSNGAPLPLHQAYSDGGYAVGQGVIKALEIDEQLAVSVIYYSFVSRDLHTLINNCNPVVKRRPIITTLLRQNQECTG</sequence>
<organism evidence="2 3">
    <name type="scientific">Vanrija albida</name>
    <dbReference type="NCBI Taxonomy" id="181172"/>
    <lineage>
        <taxon>Eukaryota</taxon>
        <taxon>Fungi</taxon>
        <taxon>Dikarya</taxon>
        <taxon>Basidiomycota</taxon>
        <taxon>Agaricomycotina</taxon>
        <taxon>Tremellomycetes</taxon>
        <taxon>Trichosporonales</taxon>
        <taxon>Trichosporonaceae</taxon>
        <taxon>Vanrija</taxon>
    </lineage>
</organism>
<evidence type="ECO:0000313" key="3">
    <source>
        <dbReference type="Proteomes" id="UP001565368"/>
    </source>
</evidence>
<evidence type="ECO:0008006" key="4">
    <source>
        <dbReference type="Google" id="ProtNLM"/>
    </source>
</evidence>